<reference evidence="2 3" key="1">
    <citation type="submission" date="2024-02" db="EMBL/GenBank/DDBJ databases">
        <authorList>
            <person name="Chen Y."/>
            <person name="Shah S."/>
            <person name="Dougan E. K."/>
            <person name="Thang M."/>
            <person name="Chan C."/>
        </authorList>
    </citation>
    <scope>NUCLEOTIDE SEQUENCE [LARGE SCALE GENOMIC DNA]</scope>
</reference>
<proteinExistence type="predicted"/>
<gene>
    <name evidence="2" type="ORF">SCF082_LOCUS13774</name>
</gene>
<dbReference type="EMBL" id="CAXAMM010008557">
    <property type="protein sequence ID" value="CAK9017740.1"/>
    <property type="molecule type" value="Genomic_DNA"/>
</dbReference>
<name>A0ABP0JTF2_9DINO</name>
<feature type="compositionally biased region" description="Basic and acidic residues" evidence="1">
    <location>
        <begin position="418"/>
        <end position="442"/>
    </location>
</feature>
<evidence type="ECO:0000313" key="2">
    <source>
        <dbReference type="EMBL" id="CAK9017740.1"/>
    </source>
</evidence>
<dbReference type="Proteomes" id="UP001642464">
    <property type="component" value="Unassembled WGS sequence"/>
</dbReference>
<sequence>MPRIPQSRSAGALPGVGKANVSHLQQSGGLVVADSNRMTWGTIDMTSDGPTAAMVKGWPRWAIPGFLDEVPPRLDLCRQRLLAAEIELGRAEKAGGLDIGDSAPEKAESVPAVLQDLPPLAGPDDGPDEFAHLPHEGEMLLEQVSELEAQLSSTEVKFKDLETSHAAARQQRNAYSSQLDSSTEQISALAARIAALAGELDTSQQHNQELKGKIVASRANTQKLQQQLLKSDREVAHARYENCKLEEFLQSTRGVAEDFRDRLEVSEAEQDKLRARIRELQESNEAVREDANQRIEELEEALQEADSSIEELQQEKETLEQNRNRLAESLQAQKEQTSAQEQLVASLRQQQVQEERSKAAVQKQLDGKEKEVEELQKQLERMAQTIEEAEQSRAAAEERAAAPQEPPDTAAEVAASEKAGKQRIEELEEALRQQQMQEERSKAAIQKQLEGKDKEVEELQKQLVEMAQAIKQAEQSRPAGEEHADAPQESPEKAAEVAARVVVSHWVEKAGSQSPAEEKSVRDNQQTSEWLSQWDSEDIFLTVPMVMASGMCEQGLAPTRVGLKGSDFLIQPLLPAGPPERMKLSSVKSISTEVCGDNVSLLLDIEEGGAQRRLQLKSDEESTEALLATLTLDVRVMPGEELKR</sequence>
<feature type="compositionally biased region" description="Basic and acidic residues" evidence="1">
    <location>
        <begin position="365"/>
        <end position="380"/>
    </location>
</feature>
<dbReference type="PANTHER" id="PTHR45615">
    <property type="entry name" value="MYOSIN HEAVY CHAIN, NON-MUSCLE"/>
    <property type="match status" value="1"/>
</dbReference>
<feature type="region of interest" description="Disordered" evidence="1">
    <location>
        <begin position="471"/>
        <end position="493"/>
    </location>
</feature>
<feature type="region of interest" description="Disordered" evidence="1">
    <location>
        <begin position="509"/>
        <end position="528"/>
    </location>
</feature>
<feature type="compositionally biased region" description="Basic and acidic residues" evidence="1">
    <location>
        <begin position="479"/>
        <end position="493"/>
    </location>
</feature>
<dbReference type="PANTHER" id="PTHR45615:SF80">
    <property type="entry name" value="GRIP DOMAIN-CONTAINING PROTEIN"/>
    <property type="match status" value="1"/>
</dbReference>
<keyword evidence="3" id="KW-1185">Reference proteome</keyword>
<comment type="caution">
    <text evidence="2">The sequence shown here is derived from an EMBL/GenBank/DDBJ whole genome shotgun (WGS) entry which is preliminary data.</text>
</comment>
<organism evidence="2 3">
    <name type="scientific">Durusdinium trenchii</name>
    <dbReference type="NCBI Taxonomy" id="1381693"/>
    <lineage>
        <taxon>Eukaryota</taxon>
        <taxon>Sar</taxon>
        <taxon>Alveolata</taxon>
        <taxon>Dinophyceae</taxon>
        <taxon>Suessiales</taxon>
        <taxon>Symbiodiniaceae</taxon>
        <taxon>Durusdinium</taxon>
    </lineage>
</organism>
<feature type="region of interest" description="Disordered" evidence="1">
    <location>
        <begin position="353"/>
        <end position="452"/>
    </location>
</feature>
<evidence type="ECO:0000256" key="1">
    <source>
        <dbReference type="SAM" id="MobiDB-lite"/>
    </source>
</evidence>
<protein>
    <submittedName>
        <fullName evidence="2">Uncharacterized protein</fullName>
    </submittedName>
</protein>
<evidence type="ECO:0000313" key="3">
    <source>
        <dbReference type="Proteomes" id="UP001642464"/>
    </source>
</evidence>
<accession>A0ABP0JTF2</accession>